<feature type="region of interest" description="Disordered" evidence="1">
    <location>
        <begin position="55"/>
        <end position="87"/>
    </location>
</feature>
<evidence type="ECO:0000313" key="3">
    <source>
        <dbReference type="Proteomes" id="UP001162164"/>
    </source>
</evidence>
<protein>
    <submittedName>
        <fullName evidence="2">Uncharacterized protein</fullName>
    </submittedName>
</protein>
<evidence type="ECO:0000256" key="1">
    <source>
        <dbReference type="SAM" id="MobiDB-lite"/>
    </source>
</evidence>
<keyword evidence="3" id="KW-1185">Reference proteome</keyword>
<name>A0ABQ9J192_9CUCU</name>
<comment type="caution">
    <text evidence="2">The sequence shown here is derived from an EMBL/GenBank/DDBJ whole genome shotgun (WGS) entry which is preliminary data.</text>
</comment>
<accession>A0ABQ9J192</accession>
<dbReference type="EMBL" id="JAPWTJ010001557">
    <property type="protein sequence ID" value="KAJ8970885.1"/>
    <property type="molecule type" value="Genomic_DNA"/>
</dbReference>
<reference evidence="2" key="1">
    <citation type="journal article" date="2023" name="Insect Mol. Biol.">
        <title>Genome sequencing provides insights into the evolution of gene families encoding plant cell wall-degrading enzymes in longhorned beetles.</title>
        <authorList>
            <person name="Shin N.R."/>
            <person name="Okamura Y."/>
            <person name="Kirsch R."/>
            <person name="Pauchet Y."/>
        </authorList>
    </citation>
    <scope>NUCLEOTIDE SEQUENCE</scope>
    <source>
        <strain evidence="2">MMC_N1</strain>
    </source>
</reference>
<gene>
    <name evidence="2" type="ORF">NQ317_010794</name>
</gene>
<organism evidence="2 3">
    <name type="scientific">Molorchus minor</name>
    <dbReference type="NCBI Taxonomy" id="1323400"/>
    <lineage>
        <taxon>Eukaryota</taxon>
        <taxon>Metazoa</taxon>
        <taxon>Ecdysozoa</taxon>
        <taxon>Arthropoda</taxon>
        <taxon>Hexapoda</taxon>
        <taxon>Insecta</taxon>
        <taxon>Pterygota</taxon>
        <taxon>Neoptera</taxon>
        <taxon>Endopterygota</taxon>
        <taxon>Coleoptera</taxon>
        <taxon>Polyphaga</taxon>
        <taxon>Cucujiformia</taxon>
        <taxon>Chrysomeloidea</taxon>
        <taxon>Cerambycidae</taxon>
        <taxon>Lamiinae</taxon>
        <taxon>Monochamini</taxon>
        <taxon>Molorchus</taxon>
    </lineage>
</organism>
<dbReference type="Proteomes" id="UP001162164">
    <property type="component" value="Unassembled WGS sequence"/>
</dbReference>
<sequence>MNRSYNWVEQELFDQRRWPFARYRQNAPQLLIQHFLDHLKYGNCPLYHLVPQIPPIRPPASPDPRENPRNPKLSPGVTASPGANFQKYTTPESAYATIERRRALSRDVTLRTAAVLARGGAIARRVEERRAETSFSSTPKFLMPRTRMVSGQRIIHVHAVKISRRSVPRKALKSAVESENILTYNLYLYVGEAALPAPLQHDVAGAMCRGMNACDS</sequence>
<evidence type="ECO:0000313" key="2">
    <source>
        <dbReference type="EMBL" id="KAJ8970885.1"/>
    </source>
</evidence>
<proteinExistence type="predicted"/>